<dbReference type="Gene3D" id="1.10.260.40">
    <property type="entry name" value="lambda repressor-like DNA-binding domains"/>
    <property type="match status" value="1"/>
</dbReference>
<feature type="region of interest" description="Disordered" evidence="1">
    <location>
        <begin position="117"/>
        <end position="147"/>
    </location>
</feature>
<dbReference type="RefSeq" id="WP_222992213.1">
    <property type="nucleotide sequence ID" value="NZ_JAINVV010000011.1"/>
</dbReference>
<name>A0ABS7PVY5_9SPHN</name>
<dbReference type="SUPFAM" id="SSF47413">
    <property type="entry name" value="lambda repressor-like DNA-binding domains"/>
    <property type="match status" value="1"/>
</dbReference>
<evidence type="ECO:0000313" key="3">
    <source>
        <dbReference type="EMBL" id="MBY8825109.1"/>
    </source>
</evidence>
<evidence type="ECO:0000313" key="4">
    <source>
        <dbReference type="Proteomes" id="UP000706039"/>
    </source>
</evidence>
<protein>
    <submittedName>
        <fullName evidence="3">Helix-turn-helix domain-containing protein</fullName>
    </submittedName>
</protein>
<dbReference type="PROSITE" id="PS50943">
    <property type="entry name" value="HTH_CROC1"/>
    <property type="match status" value="1"/>
</dbReference>
<dbReference type="Proteomes" id="UP000706039">
    <property type="component" value="Unassembled WGS sequence"/>
</dbReference>
<comment type="caution">
    <text evidence="3">The sequence shown here is derived from an EMBL/GenBank/DDBJ whole genome shotgun (WGS) entry which is preliminary data.</text>
</comment>
<accession>A0ABS7PVY5</accession>
<dbReference type="SMART" id="SM00530">
    <property type="entry name" value="HTH_XRE"/>
    <property type="match status" value="1"/>
</dbReference>
<reference evidence="3 4" key="1">
    <citation type="submission" date="2021-08" db="EMBL/GenBank/DDBJ databases">
        <authorList>
            <person name="Tuo L."/>
        </authorList>
    </citation>
    <scope>NUCLEOTIDE SEQUENCE [LARGE SCALE GENOMIC DNA]</scope>
    <source>
        <strain evidence="3 4">JCM 31229</strain>
    </source>
</reference>
<dbReference type="EMBL" id="JAINVV010000011">
    <property type="protein sequence ID" value="MBY8825109.1"/>
    <property type="molecule type" value="Genomic_DNA"/>
</dbReference>
<feature type="domain" description="HTH cro/C1-type" evidence="2">
    <location>
        <begin position="24"/>
        <end position="69"/>
    </location>
</feature>
<evidence type="ECO:0000256" key="1">
    <source>
        <dbReference type="SAM" id="MobiDB-lite"/>
    </source>
</evidence>
<proteinExistence type="predicted"/>
<gene>
    <name evidence="3" type="ORF">K7G82_22600</name>
</gene>
<keyword evidence="4" id="KW-1185">Reference proteome</keyword>
<organism evidence="3 4">
    <name type="scientific">Sphingomonas colocasiae</name>
    <dbReference type="NCBI Taxonomy" id="1848973"/>
    <lineage>
        <taxon>Bacteria</taxon>
        <taxon>Pseudomonadati</taxon>
        <taxon>Pseudomonadota</taxon>
        <taxon>Alphaproteobacteria</taxon>
        <taxon>Sphingomonadales</taxon>
        <taxon>Sphingomonadaceae</taxon>
        <taxon>Sphingomonas</taxon>
    </lineage>
</organism>
<dbReference type="Pfam" id="PF01381">
    <property type="entry name" value="HTH_3"/>
    <property type="match status" value="1"/>
</dbReference>
<dbReference type="InterPro" id="IPR010982">
    <property type="entry name" value="Lambda_DNA-bd_dom_sf"/>
</dbReference>
<sequence length="147" mass="15229">MSASVDIDRIVAVLRQATTQGDFSQRGLSRAAGEGRDAVGDIINGRNRNPTVKVLANLAQAMGHDLSIFGLTPAAERAEIPSADELEAALLAVLPGMPRGSLETRARYLAGTVADVLGLPGNRQATDPTSPKAHDRAAAAPPPEPTS</sequence>
<dbReference type="CDD" id="cd00093">
    <property type="entry name" value="HTH_XRE"/>
    <property type="match status" value="1"/>
</dbReference>
<dbReference type="InterPro" id="IPR001387">
    <property type="entry name" value="Cro/C1-type_HTH"/>
</dbReference>
<evidence type="ECO:0000259" key="2">
    <source>
        <dbReference type="PROSITE" id="PS50943"/>
    </source>
</evidence>